<protein>
    <submittedName>
        <fullName evidence="1">Uncharacterized protein</fullName>
    </submittedName>
</protein>
<reference evidence="1 2" key="1">
    <citation type="submission" date="2018-06" db="EMBL/GenBank/DDBJ databases">
        <title>Genome conservation of Clostridium tetani.</title>
        <authorList>
            <person name="Bruggemann H."/>
            <person name="Popoff M.R."/>
        </authorList>
    </citation>
    <scope>NUCLEOTIDE SEQUENCE [LARGE SCALE GENOMIC DNA]</scope>
    <source>
        <strain evidence="1 2">2017.061</strain>
    </source>
</reference>
<dbReference type="Proteomes" id="UP000290921">
    <property type="component" value="Unassembled WGS sequence"/>
</dbReference>
<name>A0A4Q0V9A1_CLOTA</name>
<accession>A0A4Q0V9A1</accession>
<gene>
    <name evidence="1" type="ORF">DP130_11555</name>
</gene>
<dbReference type="AlphaFoldDB" id="A0A4Q0V9A1"/>
<sequence>MRYSKGENTDNLGVELISEITKHGVKRTLATMQKSHLIIKGDVTETAELKVADKMVSVEKGDDNLKVANKIVKAFEDDEDWTAEKIYIVRAGENPSSNVTFTSKKIREHVDNLGESGHGIAFSQANEETGDTGISEVKEVCNVTVTKGATKNGEIKVSIKDTKNNRTLSSVSINVAKGDDTKKVAEAISNAFKNDAQSERLYKIELQKDNSRIVLTQSVADNNINTVVSIGK</sequence>
<evidence type="ECO:0000313" key="2">
    <source>
        <dbReference type="Proteomes" id="UP000290921"/>
    </source>
</evidence>
<organism evidence="1 2">
    <name type="scientific">Clostridium tetani</name>
    <dbReference type="NCBI Taxonomy" id="1513"/>
    <lineage>
        <taxon>Bacteria</taxon>
        <taxon>Bacillati</taxon>
        <taxon>Bacillota</taxon>
        <taxon>Clostridia</taxon>
        <taxon>Eubacteriales</taxon>
        <taxon>Clostridiaceae</taxon>
        <taxon>Clostridium</taxon>
    </lineage>
</organism>
<dbReference type="EMBL" id="QMAP01000012">
    <property type="protein sequence ID" value="RXI45681.1"/>
    <property type="molecule type" value="Genomic_DNA"/>
</dbReference>
<comment type="caution">
    <text evidence="1">The sequence shown here is derived from an EMBL/GenBank/DDBJ whole genome shotgun (WGS) entry which is preliminary data.</text>
</comment>
<evidence type="ECO:0000313" key="1">
    <source>
        <dbReference type="EMBL" id="RXI45681.1"/>
    </source>
</evidence>
<proteinExistence type="predicted"/>
<dbReference type="RefSeq" id="WP_129030790.1">
    <property type="nucleotide sequence ID" value="NZ_QMAP01000012.1"/>
</dbReference>